<dbReference type="InterPro" id="IPR036101">
    <property type="entry name" value="CarD-like/TRCF_RID_sf"/>
</dbReference>
<dbReference type="KEGG" id="pth:PTH_0116"/>
<keyword evidence="6" id="KW-1185">Reference proteome</keyword>
<dbReference type="GO" id="GO:0005524">
    <property type="term" value="F:ATP binding"/>
    <property type="evidence" value="ECO:0007669"/>
    <property type="project" value="UniProtKB-KW"/>
</dbReference>
<dbReference type="SUPFAM" id="SSF52540">
    <property type="entry name" value="P-loop containing nucleoside triphosphate hydrolases"/>
    <property type="match status" value="2"/>
</dbReference>
<evidence type="ECO:0000256" key="1">
    <source>
        <dbReference type="ARBA" id="ARBA00022741"/>
    </source>
</evidence>
<dbReference type="eggNOG" id="COG1197">
    <property type="taxonomic scope" value="Bacteria"/>
</dbReference>
<name>A5D636_PELTS</name>
<dbReference type="STRING" id="370438.PTH_0116"/>
<proteinExistence type="predicted"/>
<dbReference type="Gene3D" id="3.40.50.11180">
    <property type="match status" value="1"/>
</dbReference>
<dbReference type="Proteomes" id="UP000006556">
    <property type="component" value="Chromosome"/>
</dbReference>
<dbReference type="GO" id="GO:0016887">
    <property type="term" value="F:ATP hydrolysis activity"/>
    <property type="evidence" value="ECO:0007669"/>
    <property type="project" value="InterPro"/>
</dbReference>
<evidence type="ECO:0000259" key="4">
    <source>
        <dbReference type="Pfam" id="PF17757"/>
    </source>
</evidence>
<sequence>MRGLLKPLQAVPEFIGLIRGLENNFRQQAVFGLSGSQTSYLYAGLAGVAAPLPVLVVTPGEREACQMADEIAGLLPGAAVKLFPVWQLLPFQIIAHSKEVEAQRLQVLESLVRGERAVVIAPAEAVLRRLVPPQIFGRAALRLATGERAGRDDLIRRLLAMGYERVGLVEGRGQFCLRGGILDVFPMTAHRPVRIEFFDDEVDSIRRFNAATQRSEEKIDEVEIGAARELIVEDKAWENFRRALKKEYRAQALKLEKAGETGAARQLAEKFAETAEGACGYFNGIENFLPYFYREVITILDYLPAGAPVIVDDPVRVKEMIDSIQRERMETYSDLLSRGRVLPSQFLAYAGWSDIQGGLSRHPVIYSSLLPRQPDFVRPQQTFSLPWKAMPSFLGNLKMLAEEIRHWRKSGYATVILVSSHHRAQQILSSLKDHGVDAFYASSPEGHVRSGNVLVAVGSLSGGFELPDCRLAVVTERDIYGQFRRVKRERKRVGRMAPFVDLRVGDYVVHANHGIGQYLGVVPLTIGGHSQEKGITLLGSK</sequence>
<dbReference type="EMBL" id="AP009389">
    <property type="protein sequence ID" value="BAF58297.1"/>
    <property type="molecule type" value="Genomic_DNA"/>
</dbReference>
<dbReference type="GO" id="GO:0003677">
    <property type="term" value="F:DNA binding"/>
    <property type="evidence" value="ECO:0007669"/>
    <property type="project" value="InterPro"/>
</dbReference>
<dbReference type="Gene3D" id="3.30.2060.10">
    <property type="entry name" value="Penicillin-binding protein 1b domain"/>
    <property type="match status" value="1"/>
</dbReference>
<dbReference type="HOGENOM" id="CLU_005122_1_1_9"/>
<dbReference type="InterPro" id="IPR041471">
    <property type="entry name" value="UvrB_inter"/>
</dbReference>
<keyword evidence="1" id="KW-0547">Nucleotide-binding</keyword>
<reference evidence="6" key="1">
    <citation type="journal article" date="2008" name="Genome Res.">
        <title>The genome of Pelotomaculum thermopropionicum reveals niche-associated evolution in anaerobic microbiota.</title>
        <authorList>
            <person name="Kosaka T."/>
            <person name="Kato S."/>
            <person name="Shimoyama T."/>
            <person name="Ishii S."/>
            <person name="Abe T."/>
            <person name="Watanabe K."/>
        </authorList>
    </citation>
    <scope>NUCLEOTIDE SEQUENCE [LARGE SCALE GENOMIC DNA]</scope>
    <source>
        <strain evidence="6">DSM 13744 / JCM 10971 / SI</strain>
    </source>
</reference>
<dbReference type="GO" id="GO:0006289">
    <property type="term" value="P:nucleotide-excision repair"/>
    <property type="evidence" value="ECO:0007669"/>
    <property type="project" value="InterPro"/>
</dbReference>
<evidence type="ECO:0000256" key="2">
    <source>
        <dbReference type="ARBA" id="ARBA00022840"/>
    </source>
</evidence>
<dbReference type="Gene3D" id="2.40.10.170">
    <property type="match status" value="1"/>
</dbReference>
<dbReference type="PANTHER" id="PTHR24029">
    <property type="entry name" value="UVRABC SYSTEM PROTEIN B"/>
    <property type="match status" value="1"/>
</dbReference>
<accession>A5D636</accession>
<organism evidence="5 6">
    <name type="scientific">Pelotomaculum thermopropionicum (strain DSM 13744 / JCM 10971 / SI)</name>
    <dbReference type="NCBI Taxonomy" id="370438"/>
    <lineage>
        <taxon>Bacteria</taxon>
        <taxon>Bacillati</taxon>
        <taxon>Bacillota</taxon>
        <taxon>Clostridia</taxon>
        <taxon>Eubacteriales</taxon>
        <taxon>Desulfotomaculaceae</taxon>
        <taxon>Pelotomaculum</taxon>
    </lineage>
</organism>
<dbReference type="Pfam" id="PF02559">
    <property type="entry name" value="CarD_TRCF_RID"/>
    <property type="match status" value="1"/>
</dbReference>
<feature type="domain" description="CarD-like/TRCF RNAP-interacting" evidence="3">
    <location>
        <begin position="502"/>
        <end position="532"/>
    </location>
</feature>
<dbReference type="AlphaFoldDB" id="A5D636"/>
<evidence type="ECO:0000313" key="5">
    <source>
        <dbReference type="EMBL" id="BAF58297.1"/>
    </source>
</evidence>
<gene>
    <name evidence="5" type="primary">UvrB</name>
    <name evidence="5" type="ordered locus">PTH_0116</name>
</gene>
<keyword evidence="2" id="KW-0067">ATP-binding</keyword>
<dbReference type="InterPro" id="IPR004807">
    <property type="entry name" value="UvrB"/>
</dbReference>
<dbReference type="Pfam" id="PF17757">
    <property type="entry name" value="UvrB_inter"/>
    <property type="match status" value="1"/>
</dbReference>
<dbReference type="InterPro" id="IPR003711">
    <property type="entry name" value="CarD-like/TRCF_RID"/>
</dbReference>
<dbReference type="PANTHER" id="PTHR24029:SF1">
    <property type="entry name" value="TRANSCRIPTION-REPAIR-COUPLING FACTOR"/>
    <property type="match status" value="1"/>
</dbReference>
<evidence type="ECO:0000313" key="6">
    <source>
        <dbReference type="Proteomes" id="UP000006556"/>
    </source>
</evidence>
<keyword evidence="5" id="KW-0378">Hydrolase</keyword>
<keyword evidence="5" id="KW-0347">Helicase</keyword>
<dbReference type="SUPFAM" id="SSF141259">
    <property type="entry name" value="CarD-like"/>
    <property type="match status" value="1"/>
</dbReference>
<evidence type="ECO:0000259" key="3">
    <source>
        <dbReference type="Pfam" id="PF02559"/>
    </source>
</evidence>
<dbReference type="GO" id="GO:0004386">
    <property type="term" value="F:helicase activity"/>
    <property type="evidence" value="ECO:0007669"/>
    <property type="project" value="UniProtKB-KW"/>
</dbReference>
<feature type="domain" description="UvrB interaction" evidence="4">
    <location>
        <begin position="141"/>
        <end position="229"/>
    </location>
</feature>
<dbReference type="InterPro" id="IPR027417">
    <property type="entry name" value="P-loop_NTPase"/>
</dbReference>
<protein>
    <submittedName>
        <fullName evidence="5">Helicase subunit of the DNA excision repair complex</fullName>
    </submittedName>
</protein>
<dbReference type="GO" id="GO:0009380">
    <property type="term" value="C:excinuclease repair complex"/>
    <property type="evidence" value="ECO:0007669"/>
    <property type="project" value="InterPro"/>
</dbReference>